<evidence type="ECO:0000313" key="2">
    <source>
        <dbReference type="EMBL" id="EMO61144.1"/>
    </source>
</evidence>
<organism evidence="2 3">
    <name type="scientific">Leptospira borgpetersenii serovar Pomona str. 200901868</name>
    <dbReference type="NCBI Taxonomy" id="1192866"/>
    <lineage>
        <taxon>Bacteria</taxon>
        <taxon>Pseudomonadati</taxon>
        <taxon>Spirochaetota</taxon>
        <taxon>Spirochaetia</taxon>
        <taxon>Leptospirales</taxon>
        <taxon>Leptospiraceae</taxon>
        <taxon>Leptospira</taxon>
    </lineage>
</organism>
<gene>
    <name evidence="2" type="ORF">LEP1GSC133_1350</name>
</gene>
<dbReference type="EMBL" id="AKWF02000106">
    <property type="protein sequence ID" value="EMO61144.1"/>
    <property type="molecule type" value="Genomic_DNA"/>
</dbReference>
<evidence type="ECO:0000256" key="1">
    <source>
        <dbReference type="SAM" id="MobiDB-lite"/>
    </source>
</evidence>
<protein>
    <submittedName>
        <fullName evidence="2">Uncharacterized protein</fullName>
    </submittedName>
</protein>
<dbReference type="AlphaFoldDB" id="M6W7D6"/>
<comment type="caution">
    <text evidence="2">The sequence shown here is derived from an EMBL/GenBank/DDBJ whole genome shotgun (WGS) entry which is preliminary data.</text>
</comment>
<proteinExistence type="predicted"/>
<name>M6W7D6_LEPBO</name>
<feature type="compositionally biased region" description="Polar residues" evidence="1">
    <location>
        <begin position="28"/>
        <end position="37"/>
    </location>
</feature>
<sequence>MKWTLFFFGNHKPEENLTQKKNRKSSKQENNFETESL</sequence>
<accession>M6W7D6</accession>
<dbReference type="STRING" id="1192866.LEP1GSC133_1350"/>
<dbReference type="Proteomes" id="UP000012159">
    <property type="component" value="Unassembled WGS sequence"/>
</dbReference>
<reference evidence="2 3" key="1">
    <citation type="submission" date="2013-01" db="EMBL/GenBank/DDBJ databases">
        <authorList>
            <person name="Harkins D.M."/>
            <person name="Durkin A.S."/>
            <person name="Brinkac L.M."/>
            <person name="Haft D.H."/>
            <person name="Selengut J.D."/>
            <person name="Sanka R."/>
            <person name="DePew J."/>
            <person name="Purushe J."/>
            <person name="Picardeau M."/>
            <person name="Werts C."/>
            <person name="Goarant C."/>
            <person name="Vinetz J.M."/>
            <person name="Sutton G.G."/>
            <person name="Nierman W.C."/>
            <person name="Fouts D.E."/>
        </authorList>
    </citation>
    <scope>NUCLEOTIDE SEQUENCE [LARGE SCALE GENOMIC DNA]</scope>
    <source>
        <strain evidence="2 3">200901868</strain>
    </source>
</reference>
<evidence type="ECO:0000313" key="3">
    <source>
        <dbReference type="Proteomes" id="UP000012159"/>
    </source>
</evidence>
<feature type="region of interest" description="Disordered" evidence="1">
    <location>
        <begin position="14"/>
        <end position="37"/>
    </location>
</feature>